<evidence type="ECO:0000259" key="2">
    <source>
        <dbReference type="Pfam" id="PF11160"/>
    </source>
</evidence>
<dbReference type="OrthoDB" id="10052172at2759"/>
<dbReference type="EMBL" id="KN834769">
    <property type="protein sequence ID" value="KIK61885.1"/>
    <property type="molecule type" value="Genomic_DNA"/>
</dbReference>
<feature type="region of interest" description="Disordered" evidence="1">
    <location>
        <begin position="44"/>
        <end position="63"/>
    </location>
</feature>
<gene>
    <name evidence="3" type="ORF">GYMLUDRAFT_243048</name>
</gene>
<keyword evidence="4" id="KW-1185">Reference proteome</keyword>
<evidence type="ECO:0000313" key="3">
    <source>
        <dbReference type="EMBL" id="KIK61885.1"/>
    </source>
</evidence>
<organism evidence="3 4">
    <name type="scientific">Collybiopsis luxurians FD-317 M1</name>
    <dbReference type="NCBI Taxonomy" id="944289"/>
    <lineage>
        <taxon>Eukaryota</taxon>
        <taxon>Fungi</taxon>
        <taxon>Dikarya</taxon>
        <taxon>Basidiomycota</taxon>
        <taxon>Agaricomycotina</taxon>
        <taxon>Agaricomycetes</taxon>
        <taxon>Agaricomycetidae</taxon>
        <taxon>Agaricales</taxon>
        <taxon>Marasmiineae</taxon>
        <taxon>Omphalotaceae</taxon>
        <taxon>Collybiopsis</taxon>
        <taxon>Collybiopsis luxurians</taxon>
    </lineage>
</organism>
<feature type="domain" description="Hypervirulence associated protein TUDOR" evidence="2">
    <location>
        <begin position="17"/>
        <end position="63"/>
    </location>
</feature>
<sequence>MTKQASADNTSATYEVGDHVQYQAVGGSNVPNSTTQGEVTEVITGKESAGETGVQVNASTDDP</sequence>
<reference evidence="3 4" key="1">
    <citation type="submission" date="2014-04" db="EMBL/GenBank/DDBJ databases">
        <title>Evolutionary Origins and Diversification of the Mycorrhizal Mutualists.</title>
        <authorList>
            <consortium name="DOE Joint Genome Institute"/>
            <consortium name="Mycorrhizal Genomics Consortium"/>
            <person name="Kohler A."/>
            <person name="Kuo A."/>
            <person name="Nagy L.G."/>
            <person name="Floudas D."/>
            <person name="Copeland A."/>
            <person name="Barry K.W."/>
            <person name="Cichocki N."/>
            <person name="Veneault-Fourrey C."/>
            <person name="LaButti K."/>
            <person name="Lindquist E.A."/>
            <person name="Lipzen A."/>
            <person name="Lundell T."/>
            <person name="Morin E."/>
            <person name="Murat C."/>
            <person name="Riley R."/>
            <person name="Ohm R."/>
            <person name="Sun H."/>
            <person name="Tunlid A."/>
            <person name="Henrissat B."/>
            <person name="Grigoriev I.V."/>
            <person name="Hibbett D.S."/>
            <person name="Martin F."/>
        </authorList>
    </citation>
    <scope>NUCLEOTIDE SEQUENCE [LARGE SCALE GENOMIC DNA]</scope>
    <source>
        <strain evidence="3 4">FD-317 M1</strain>
    </source>
</reference>
<dbReference type="Proteomes" id="UP000053593">
    <property type="component" value="Unassembled WGS sequence"/>
</dbReference>
<accession>A0A0D0BDS3</accession>
<evidence type="ECO:0000256" key="1">
    <source>
        <dbReference type="SAM" id="MobiDB-lite"/>
    </source>
</evidence>
<feature type="compositionally biased region" description="Polar residues" evidence="1">
    <location>
        <begin position="54"/>
        <end position="63"/>
    </location>
</feature>
<dbReference type="HOGENOM" id="CLU_2886002_0_0_1"/>
<dbReference type="InterPro" id="IPR021331">
    <property type="entry name" value="Hva1_TUDOR"/>
</dbReference>
<evidence type="ECO:0000313" key="4">
    <source>
        <dbReference type="Proteomes" id="UP000053593"/>
    </source>
</evidence>
<dbReference type="Pfam" id="PF11160">
    <property type="entry name" value="Hva1_TUDOR"/>
    <property type="match status" value="1"/>
</dbReference>
<dbReference type="AlphaFoldDB" id="A0A0D0BDS3"/>
<protein>
    <recommendedName>
        <fullName evidence="2">Hypervirulence associated protein TUDOR domain-containing protein</fullName>
    </recommendedName>
</protein>
<name>A0A0D0BDS3_9AGAR</name>
<proteinExistence type="predicted"/>